<keyword evidence="1" id="KW-0472">Membrane</keyword>
<name>A0ABW0X699_9ACTN</name>
<dbReference type="RefSeq" id="WP_380226203.1">
    <property type="nucleotide sequence ID" value="NZ_JBHSOF010000018.1"/>
</dbReference>
<organism evidence="2 3">
    <name type="scientific">Kitasatospora misakiensis</name>
    <dbReference type="NCBI Taxonomy" id="67330"/>
    <lineage>
        <taxon>Bacteria</taxon>
        <taxon>Bacillati</taxon>
        <taxon>Actinomycetota</taxon>
        <taxon>Actinomycetes</taxon>
        <taxon>Kitasatosporales</taxon>
        <taxon>Streptomycetaceae</taxon>
        <taxon>Kitasatospora</taxon>
    </lineage>
</organism>
<evidence type="ECO:0000313" key="3">
    <source>
        <dbReference type="Proteomes" id="UP001595975"/>
    </source>
</evidence>
<comment type="caution">
    <text evidence="2">The sequence shown here is derived from an EMBL/GenBank/DDBJ whole genome shotgun (WGS) entry which is preliminary data.</text>
</comment>
<sequence length="101" mass="9752">MILAAAEGPWLLGDGGVTVLATVVLVTAAVTLAVAAVRGRGHSAGARTGLGLGAAAALVGAVVLTVTRADGEFVAMLGIVLPFGLAAGAVGWAVRLARHGD</sequence>
<keyword evidence="1" id="KW-1133">Transmembrane helix</keyword>
<reference evidence="3" key="1">
    <citation type="journal article" date="2019" name="Int. J. Syst. Evol. Microbiol.">
        <title>The Global Catalogue of Microorganisms (GCM) 10K type strain sequencing project: providing services to taxonomists for standard genome sequencing and annotation.</title>
        <authorList>
            <consortium name="The Broad Institute Genomics Platform"/>
            <consortium name="The Broad Institute Genome Sequencing Center for Infectious Disease"/>
            <person name="Wu L."/>
            <person name="Ma J."/>
        </authorList>
    </citation>
    <scope>NUCLEOTIDE SEQUENCE [LARGE SCALE GENOMIC DNA]</scope>
    <source>
        <strain evidence="3">CGMCC 4.1437</strain>
    </source>
</reference>
<feature type="transmembrane region" description="Helical" evidence="1">
    <location>
        <begin position="49"/>
        <end position="67"/>
    </location>
</feature>
<feature type="transmembrane region" description="Helical" evidence="1">
    <location>
        <begin position="17"/>
        <end position="37"/>
    </location>
</feature>
<evidence type="ECO:0008006" key="4">
    <source>
        <dbReference type="Google" id="ProtNLM"/>
    </source>
</evidence>
<keyword evidence="3" id="KW-1185">Reference proteome</keyword>
<evidence type="ECO:0000313" key="2">
    <source>
        <dbReference type="EMBL" id="MFC5664504.1"/>
    </source>
</evidence>
<feature type="transmembrane region" description="Helical" evidence="1">
    <location>
        <begin position="73"/>
        <end position="94"/>
    </location>
</feature>
<gene>
    <name evidence="2" type="ORF">ACFP3U_16105</name>
</gene>
<accession>A0ABW0X699</accession>
<protein>
    <recommendedName>
        <fullName evidence="4">Histidine kinase</fullName>
    </recommendedName>
</protein>
<dbReference type="Proteomes" id="UP001595975">
    <property type="component" value="Unassembled WGS sequence"/>
</dbReference>
<evidence type="ECO:0000256" key="1">
    <source>
        <dbReference type="SAM" id="Phobius"/>
    </source>
</evidence>
<keyword evidence="1" id="KW-0812">Transmembrane</keyword>
<proteinExistence type="predicted"/>
<dbReference type="EMBL" id="JBHSOF010000018">
    <property type="protein sequence ID" value="MFC5664504.1"/>
    <property type="molecule type" value="Genomic_DNA"/>
</dbReference>